<dbReference type="RefSeq" id="WP_278281609.1">
    <property type="nucleotide sequence ID" value="NZ_LZZM01000089.1"/>
</dbReference>
<protein>
    <recommendedName>
        <fullName evidence="3">Cyclic lactone autoinducer peptide</fullName>
    </recommendedName>
</protein>
<sequence length="41" mass="4612">MIKKIFGEILKKISDSMITLAPASYWGSGVEEMPKSLKNLR</sequence>
<gene>
    <name evidence="1" type="ORF">CLPUN_13960</name>
</gene>
<evidence type="ECO:0000313" key="2">
    <source>
        <dbReference type="Proteomes" id="UP000190890"/>
    </source>
</evidence>
<organism evidence="1 2">
    <name type="scientific">Clostridium puniceum</name>
    <dbReference type="NCBI Taxonomy" id="29367"/>
    <lineage>
        <taxon>Bacteria</taxon>
        <taxon>Bacillati</taxon>
        <taxon>Bacillota</taxon>
        <taxon>Clostridia</taxon>
        <taxon>Eubacteriales</taxon>
        <taxon>Clostridiaceae</taxon>
        <taxon>Clostridium</taxon>
    </lineage>
</organism>
<dbReference type="Proteomes" id="UP000190890">
    <property type="component" value="Unassembled WGS sequence"/>
</dbReference>
<dbReference type="STRING" id="29367.CLPUN_13960"/>
<evidence type="ECO:0008006" key="3">
    <source>
        <dbReference type="Google" id="ProtNLM"/>
    </source>
</evidence>
<reference evidence="1 2" key="1">
    <citation type="submission" date="2016-05" db="EMBL/GenBank/DDBJ databases">
        <title>Microbial solvent formation.</title>
        <authorList>
            <person name="Poehlein A."/>
            <person name="Montoya Solano J.D."/>
            <person name="Flitsch S."/>
            <person name="Krabben P."/>
            <person name="Duerre P."/>
            <person name="Daniel R."/>
        </authorList>
    </citation>
    <scope>NUCLEOTIDE SEQUENCE [LARGE SCALE GENOMIC DNA]</scope>
    <source>
        <strain evidence="1 2">DSM 2619</strain>
    </source>
</reference>
<dbReference type="AlphaFoldDB" id="A0A1S8TRE3"/>
<name>A0A1S8TRE3_9CLOT</name>
<comment type="caution">
    <text evidence="1">The sequence shown here is derived from an EMBL/GenBank/DDBJ whole genome shotgun (WGS) entry which is preliminary data.</text>
</comment>
<dbReference type="EMBL" id="LZZM01000089">
    <property type="protein sequence ID" value="OOM80286.1"/>
    <property type="molecule type" value="Genomic_DNA"/>
</dbReference>
<evidence type="ECO:0000313" key="1">
    <source>
        <dbReference type="EMBL" id="OOM80286.1"/>
    </source>
</evidence>
<proteinExistence type="predicted"/>
<keyword evidence="2" id="KW-1185">Reference proteome</keyword>
<accession>A0A1S8TRE3</accession>